<name>A0A6J4U5X0_9BACT</name>
<dbReference type="AlphaFoldDB" id="A0A6J4U5X0"/>
<protein>
    <submittedName>
        <fullName evidence="2">Uncharacterized protein</fullName>
    </submittedName>
</protein>
<reference evidence="2" key="1">
    <citation type="submission" date="2020-02" db="EMBL/GenBank/DDBJ databases">
        <authorList>
            <person name="Meier V. D."/>
        </authorList>
    </citation>
    <scope>NUCLEOTIDE SEQUENCE</scope>
    <source>
        <strain evidence="2">AVDCRST_MAG19</strain>
    </source>
</reference>
<accession>A0A6J4U5X0</accession>
<feature type="transmembrane region" description="Helical" evidence="1">
    <location>
        <begin position="7"/>
        <end position="25"/>
    </location>
</feature>
<gene>
    <name evidence="2" type="ORF">AVDCRST_MAG19-1570</name>
</gene>
<keyword evidence="1" id="KW-0472">Membrane</keyword>
<keyword evidence="1" id="KW-0812">Transmembrane</keyword>
<sequence length="67" mass="7117">MRHLRSVSVLLFLAGLVLLLGSLLLSLSPTWTLIGLLLAWAGLVKVVVVRLWRGIAPRAGLDGGGDD</sequence>
<feature type="transmembrane region" description="Helical" evidence="1">
    <location>
        <begin position="31"/>
        <end position="52"/>
    </location>
</feature>
<keyword evidence="1" id="KW-1133">Transmembrane helix</keyword>
<dbReference type="EMBL" id="CADCWL010000001">
    <property type="protein sequence ID" value="CAA9541657.1"/>
    <property type="molecule type" value="Genomic_DNA"/>
</dbReference>
<evidence type="ECO:0000256" key="1">
    <source>
        <dbReference type="SAM" id="Phobius"/>
    </source>
</evidence>
<proteinExistence type="predicted"/>
<evidence type="ECO:0000313" key="2">
    <source>
        <dbReference type="EMBL" id="CAA9541657.1"/>
    </source>
</evidence>
<organism evidence="2">
    <name type="scientific">uncultured Thermomicrobiales bacterium</name>
    <dbReference type="NCBI Taxonomy" id="1645740"/>
    <lineage>
        <taxon>Bacteria</taxon>
        <taxon>Pseudomonadati</taxon>
        <taxon>Thermomicrobiota</taxon>
        <taxon>Thermomicrobia</taxon>
        <taxon>Thermomicrobiales</taxon>
        <taxon>environmental samples</taxon>
    </lineage>
</organism>